<keyword evidence="4" id="KW-1185">Reference proteome</keyword>
<dbReference type="PANTHER" id="PTHR10622:SF10">
    <property type="entry name" value="HET DOMAIN-CONTAINING PROTEIN"/>
    <property type="match status" value="1"/>
</dbReference>
<reference evidence="3 4" key="1">
    <citation type="submission" date="2020-01" db="EMBL/GenBank/DDBJ databases">
        <title>Identification and distribution of gene clusters putatively required for synthesis of sphingolipid metabolism inhibitors in phylogenetically diverse species of the filamentous fungus Fusarium.</title>
        <authorList>
            <person name="Kim H.-S."/>
            <person name="Busman M."/>
            <person name="Brown D.W."/>
            <person name="Divon H."/>
            <person name="Uhlig S."/>
            <person name="Proctor R.H."/>
        </authorList>
    </citation>
    <scope>NUCLEOTIDE SEQUENCE [LARGE SCALE GENOMIC DNA]</scope>
    <source>
        <strain evidence="3 4">NRRL 20459</strain>
    </source>
</reference>
<proteinExistence type="predicted"/>
<dbReference type="OrthoDB" id="20872at2759"/>
<dbReference type="AlphaFoldDB" id="A0A8H4KYI0"/>
<protein>
    <submittedName>
        <fullName evidence="3">HET domain-containing</fullName>
    </submittedName>
</protein>
<evidence type="ECO:0000313" key="4">
    <source>
        <dbReference type="Proteomes" id="UP000554235"/>
    </source>
</evidence>
<gene>
    <name evidence="3" type="ORF">FALBO_14892</name>
</gene>
<organism evidence="3 4">
    <name type="scientific">Fusarium albosuccineum</name>
    <dbReference type="NCBI Taxonomy" id="1237068"/>
    <lineage>
        <taxon>Eukaryota</taxon>
        <taxon>Fungi</taxon>
        <taxon>Dikarya</taxon>
        <taxon>Ascomycota</taxon>
        <taxon>Pezizomycotina</taxon>
        <taxon>Sordariomycetes</taxon>
        <taxon>Hypocreomycetidae</taxon>
        <taxon>Hypocreales</taxon>
        <taxon>Nectriaceae</taxon>
        <taxon>Fusarium</taxon>
        <taxon>Fusarium decemcellulare species complex</taxon>
    </lineage>
</organism>
<accession>A0A8H4KYI0</accession>
<evidence type="ECO:0000259" key="2">
    <source>
        <dbReference type="Pfam" id="PF06985"/>
    </source>
</evidence>
<dbReference type="Pfam" id="PF06985">
    <property type="entry name" value="HET"/>
    <property type="match status" value="1"/>
</dbReference>
<evidence type="ECO:0000256" key="1">
    <source>
        <dbReference type="SAM" id="MobiDB-lite"/>
    </source>
</evidence>
<evidence type="ECO:0000313" key="3">
    <source>
        <dbReference type="EMBL" id="KAF4458375.1"/>
    </source>
</evidence>
<feature type="region of interest" description="Disordered" evidence="1">
    <location>
        <begin position="630"/>
        <end position="676"/>
    </location>
</feature>
<feature type="compositionally biased region" description="Acidic residues" evidence="1">
    <location>
        <begin position="493"/>
        <end position="508"/>
    </location>
</feature>
<feature type="domain" description="Heterokaryon incompatibility" evidence="2">
    <location>
        <begin position="21"/>
        <end position="112"/>
    </location>
</feature>
<feature type="region of interest" description="Disordered" evidence="1">
    <location>
        <begin position="463"/>
        <end position="528"/>
    </location>
</feature>
<feature type="compositionally biased region" description="Basic and acidic residues" evidence="1">
    <location>
        <begin position="463"/>
        <end position="491"/>
    </location>
</feature>
<feature type="compositionally biased region" description="Acidic residues" evidence="1">
    <location>
        <begin position="413"/>
        <end position="424"/>
    </location>
</feature>
<dbReference type="EMBL" id="JAADYS010002481">
    <property type="protein sequence ID" value="KAF4458375.1"/>
    <property type="molecule type" value="Genomic_DNA"/>
</dbReference>
<feature type="compositionally biased region" description="Low complexity" evidence="1">
    <location>
        <begin position="645"/>
        <end position="676"/>
    </location>
</feature>
<dbReference type="InterPro" id="IPR010730">
    <property type="entry name" value="HET"/>
</dbReference>
<feature type="region of interest" description="Disordered" evidence="1">
    <location>
        <begin position="395"/>
        <end position="426"/>
    </location>
</feature>
<name>A0A8H4KYI0_9HYPO</name>
<sequence length="700" mass="79207">MRLIQCRTLQLEQFSRPCPPYAVVSHTWGDEEVGYHDFRELQKCREKRGWLKIEAACKEATKLGLDYVWIDTACIDKSSSAELQEAVNSMWRWFYDATVCLVYLDDVDADSVSSTDLRHARWFKRGWTLMELLAPARCQFFNRQWDLIGEKSDNRLCDTISSVTGIPGEYLRDRDLVHKKATIAERIKWAENRETTRIEDKAYCLLGLLDVNMPLLYGEQEKAFSRLKLELERSHEDAAKVAAFDERVRLADIESTVMPNVDDEGSVTTDHEPEDIFSAGGSTTSSMSSVNPVATSAIRVITQVLLGDDSLKHIYDVAIQKTDQRKFRRHVRGFLGQYAGHLERESTSHREFQASKFLGRYLGRIADEIRWAIAGFEEYSRQQAESSDRAFLGKYLSDTTPRGVPPNPRKTEEVEDTAEDDEPEPPLQDVQLSATIEELEHFLLEGPPFRSLLQQMQSWLGLRDDDLPGDPSPEKGVREQAHDTREEHIGESTETDDSDKEDSDEPTLEDTGALPTPLVTGEGVGEPDQHDVETSQVLIDHAIPDTASTEANTAGWRSETLQAVARPLKYYLYDLLELFRSPAPRGYRRLRWKCTCGEKLMADFKDEDDDALNNLLVRLRSPLDHRSTTKAAVSFASRETPSTRPHGSSSQPGSSLGSGLPLYSTQQTLPTRPNPTLTPYTYQSLFDVDFTSNPRASLKL</sequence>
<dbReference type="PANTHER" id="PTHR10622">
    <property type="entry name" value="HET DOMAIN-CONTAINING PROTEIN"/>
    <property type="match status" value="1"/>
</dbReference>
<comment type="caution">
    <text evidence="3">The sequence shown here is derived from an EMBL/GenBank/DDBJ whole genome shotgun (WGS) entry which is preliminary data.</text>
</comment>
<dbReference type="Proteomes" id="UP000554235">
    <property type="component" value="Unassembled WGS sequence"/>
</dbReference>